<evidence type="ECO:0008006" key="5">
    <source>
        <dbReference type="Google" id="ProtNLM"/>
    </source>
</evidence>
<dbReference type="EMBL" id="ADAS02000281">
    <property type="protein sequence ID" value="OAV87793.1"/>
    <property type="molecule type" value="Genomic_DNA"/>
</dbReference>
<protein>
    <recommendedName>
        <fullName evidence="5">DUF659 domain-containing protein</fullName>
    </recommendedName>
</protein>
<feature type="compositionally biased region" description="Polar residues" evidence="1">
    <location>
        <begin position="137"/>
        <end position="146"/>
    </location>
</feature>
<reference evidence="3 4" key="3">
    <citation type="journal article" date="2017" name="G3 (Bethesda)">
        <title>Comparative analysis highlights variable genome content of wheat rusts and divergence of the mating loci.</title>
        <authorList>
            <person name="Cuomo C.A."/>
            <person name="Bakkeren G."/>
            <person name="Khalil H.B."/>
            <person name="Panwar V."/>
            <person name="Joly D."/>
            <person name="Linning R."/>
            <person name="Sakthikumar S."/>
            <person name="Song X."/>
            <person name="Adiconis X."/>
            <person name="Fan L."/>
            <person name="Goldberg J.M."/>
            <person name="Levin J.Z."/>
            <person name="Young S."/>
            <person name="Zeng Q."/>
            <person name="Anikster Y."/>
            <person name="Bruce M."/>
            <person name="Wang M."/>
            <person name="Yin C."/>
            <person name="McCallum B."/>
            <person name="Szabo L.J."/>
            <person name="Hulbert S."/>
            <person name="Chen X."/>
            <person name="Fellers J.P."/>
        </authorList>
    </citation>
    <scope>NUCLEOTIDE SEQUENCE</scope>
    <source>
        <strain evidence="3">isolate 1-1 / race 1 (BBBD)</strain>
        <strain evidence="4">Isolate 1-1 / race 1 (BBBD)</strain>
    </source>
</reference>
<evidence type="ECO:0000313" key="2">
    <source>
        <dbReference type="EMBL" id="OAV87793.1"/>
    </source>
</evidence>
<keyword evidence="4" id="KW-1185">Reference proteome</keyword>
<organism evidence="2">
    <name type="scientific">Puccinia triticina (isolate 1-1 / race 1 (BBBD))</name>
    <name type="common">Brown leaf rust fungus</name>
    <dbReference type="NCBI Taxonomy" id="630390"/>
    <lineage>
        <taxon>Eukaryota</taxon>
        <taxon>Fungi</taxon>
        <taxon>Dikarya</taxon>
        <taxon>Basidiomycota</taxon>
        <taxon>Pucciniomycotina</taxon>
        <taxon>Pucciniomycetes</taxon>
        <taxon>Pucciniales</taxon>
        <taxon>Pucciniaceae</taxon>
        <taxon>Puccinia</taxon>
    </lineage>
</organism>
<dbReference type="AlphaFoldDB" id="A0A180G7B7"/>
<name>A0A180G7B7_PUCT1</name>
<dbReference type="GO" id="GO:0006357">
    <property type="term" value="P:regulation of transcription by RNA polymerase II"/>
    <property type="evidence" value="ECO:0007669"/>
    <property type="project" value="TreeGrafter"/>
</dbReference>
<feature type="compositionally biased region" description="Acidic residues" evidence="1">
    <location>
        <begin position="191"/>
        <end position="213"/>
    </location>
</feature>
<evidence type="ECO:0000256" key="1">
    <source>
        <dbReference type="SAM" id="MobiDB-lite"/>
    </source>
</evidence>
<dbReference type="VEuPathDB" id="FungiDB:PTTG_29279"/>
<evidence type="ECO:0000313" key="3">
    <source>
        <dbReference type="EnsemblFungi" id="PTTG_29279-t43_1-p1"/>
    </source>
</evidence>
<gene>
    <name evidence="2" type="ORF">PTTG_29279</name>
</gene>
<dbReference type="GO" id="GO:0005634">
    <property type="term" value="C:nucleus"/>
    <property type="evidence" value="ECO:0007669"/>
    <property type="project" value="TreeGrafter"/>
</dbReference>
<dbReference type="EnsemblFungi" id="PTTG_29279-t43_1">
    <property type="protein sequence ID" value="PTTG_29279-t43_1-p1"/>
    <property type="gene ID" value="PTTG_29279"/>
</dbReference>
<dbReference type="InterPro" id="IPR012337">
    <property type="entry name" value="RNaseH-like_sf"/>
</dbReference>
<dbReference type="STRING" id="630390.A0A180G7B7"/>
<dbReference type="OrthoDB" id="3359487at2759"/>
<reference evidence="2" key="2">
    <citation type="submission" date="2016-05" db="EMBL/GenBank/DDBJ databases">
        <title>Comparative analysis highlights variable genome content of wheat rusts and divergence of the mating loci.</title>
        <authorList>
            <person name="Cuomo C.A."/>
            <person name="Bakkeren G."/>
            <person name="Szabo L."/>
            <person name="Khalil H."/>
            <person name="Joly D."/>
            <person name="Goldberg J."/>
            <person name="Young S."/>
            <person name="Zeng Q."/>
            <person name="Fellers J."/>
        </authorList>
    </citation>
    <scope>NUCLEOTIDE SEQUENCE [LARGE SCALE GENOMIC DNA]</scope>
    <source>
        <strain evidence="2">1-1 BBBD Race 1</strain>
    </source>
</reference>
<reference evidence="2" key="1">
    <citation type="submission" date="2009-11" db="EMBL/GenBank/DDBJ databases">
        <authorList>
            <consortium name="The Broad Institute Genome Sequencing Platform"/>
            <person name="Ward D."/>
            <person name="Feldgarden M."/>
            <person name="Earl A."/>
            <person name="Young S.K."/>
            <person name="Zeng Q."/>
            <person name="Koehrsen M."/>
            <person name="Alvarado L."/>
            <person name="Berlin A."/>
            <person name="Bochicchio J."/>
            <person name="Borenstein D."/>
            <person name="Chapman S.B."/>
            <person name="Chen Z."/>
            <person name="Engels R."/>
            <person name="Freedman E."/>
            <person name="Gellesch M."/>
            <person name="Goldberg J."/>
            <person name="Griggs A."/>
            <person name="Gujja S."/>
            <person name="Heilman E."/>
            <person name="Heiman D."/>
            <person name="Hepburn T."/>
            <person name="Howarth C."/>
            <person name="Jen D."/>
            <person name="Larson L."/>
            <person name="Lewis B."/>
            <person name="Mehta T."/>
            <person name="Park D."/>
            <person name="Pearson M."/>
            <person name="Roberts A."/>
            <person name="Saif S."/>
            <person name="Shea T."/>
            <person name="Shenoy N."/>
            <person name="Sisk P."/>
            <person name="Stolte C."/>
            <person name="Sykes S."/>
            <person name="Thomson T."/>
            <person name="Walk T."/>
            <person name="White J."/>
            <person name="Yandava C."/>
            <person name="Izard J."/>
            <person name="Baranova O.V."/>
            <person name="Blanton J.M."/>
            <person name="Tanner A.C."/>
            <person name="Dewhirst F.E."/>
            <person name="Haas B."/>
            <person name="Nusbaum C."/>
            <person name="Birren B."/>
        </authorList>
    </citation>
    <scope>NUCLEOTIDE SEQUENCE [LARGE SCALE GENOMIC DNA]</scope>
    <source>
        <strain evidence="2">1-1 BBBD Race 1</strain>
    </source>
</reference>
<feature type="compositionally biased region" description="Acidic residues" evidence="1">
    <location>
        <begin position="147"/>
        <end position="156"/>
    </location>
</feature>
<feature type="non-terminal residue" evidence="2">
    <location>
        <position position="1"/>
    </location>
</feature>
<sequence>THRGNVLRCGCVAVPQRFDILGVVIHRLELHETGNIDTEATLEAMPLEFICLSQSHTGEYLAETVRLVVEKFGIQQKICGIVSDNASNNKVMVNELKKLKWTRFRGEAQWVRCFAHVLNLIVQSILRPFGAQKKAKSSQNPTTTDPDGSDTLESSDNDNAALQIRPFTREIDDQSDEEDIGSERDSINGQDSDDTESLSLDDIDNASNEDDDDRYTSDCCRRSLAKFCAVAKKLRYSPNSKAHFPNICAEMGSSSGSVINGMVSDRLANIVMFIDQITEHLSTAISCSKYPPALRNACRLGLKITNKYYSLTNTSPLYRIAIVLHPSFRDKYFKSAKWEPEWIAKAIRLTRDMWVTFYKPEPPNSTPVASLTVNAITSKPRNSMLAGLGSAAAA</sequence>
<feature type="region of interest" description="Disordered" evidence="1">
    <location>
        <begin position="132"/>
        <end position="215"/>
    </location>
</feature>
<dbReference type="InterPro" id="IPR052717">
    <property type="entry name" value="Vacuolar_transposase_reg"/>
</dbReference>
<proteinExistence type="predicted"/>
<dbReference type="PANTHER" id="PTHR46169:SF15">
    <property type="entry name" value="INNER CENTROMERE PROTEIN A-LIKE ISOFORM X1-RELATED"/>
    <property type="match status" value="1"/>
</dbReference>
<dbReference type="Proteomes" id="UP000005240">
    <property type="component" value="Unassembled WGS sequence"/>
</dbReference>
<dbReference type="SUPFAM" id="SSF53098">
    <property type="entry name" value="Ribonuclease H-like"/>
    <property type="match status" value="1"/>
</dbReference>
<reference evidence="3" key="4">
    <citation type="submission" date="2025-05" db="UniProtKB">
        <authorList>
            <consortium name="EnsemblFungi"/>
        </authorList>
    </citation>
    <scope>IDENTIFICATION</scope>
    <source>
        <strain evidence="3">isolate 1-1 / race 1 (BBBD)</strain>
    </source>
</reference>
<dbReference type="PANTHER" id="PTHR46169">
    <property type="entry name" value="DNA REPLICATION-RELATED ELEMENT FACTOR, ISOFORM A"/>
    <property type="match status" value="1"/>
</dbReference>
<evidence type="ECO:0000313" key="4">
    <source>
        <dbReference type="Proteomes" id="UP000005240"/>
    </source>
</evidence>
<accession>A0A180G7B7</accession>